<dbReference type="AlphaFoldDB" id="A0A2P5DCC2"/>
<accession>A0A2P5DCC2</accession>
<name>A0A2P5DCC2_PARAD</name>
<reference evidence="2" key="1">
    <citation type="submission" date="2016-06" db="EMBL/GenBank/DDBJ databases">
        <title>Parallel loss of symbiosis genes in relatives of nitrogen-fixing non-legume Parasponia.</title>
        <authorList>
            <person name="Van Velzen R."/>
            <person name="Holmer R."/>
            <person name="Bu F."/>
            <person name="Rutten L."/>
            <person name="Van Zeijl A."/>
            <person name="Liu W."/>
            <person name="Santuari L."/>
            <person name="Cao Q."/>
            <person name="Sharma T."/>
            <person name="Shen D."/>
            <person name="Roswanjaya Y."/>
            <person name="Wardhani T."/>
            <person name="Kalhor M.S."/>
            <person name="Jansen J."/>
            <person name="Van den Hoogen J."/>
            <person name="Gungor B."/>
            <person name="Hartog M."/>
            <person name="Hontelez J."/>
            <person name="Verver J."/>
            <person name="Yang W.-C."/>
            <person name="Schijlen E."/>
            <person name="Repin R."/>
            <person name="Schilthuizen M."/>
            <person name="Schranz E."/>
            <person name="Heidstra R."/>
            <person name="Miyata K."/>
            <person name="Fedorova E."/>
            <person name="Kohlen W."/>
            <person name="Bisseling T."/>
            <person name="Smit S."/>
            <person name="Geurts R."/>
        </authorList>
    </citation>
    <scope>NUCLEOTIDE SEQUENCE [LARGE SCALE GENOMIC DNA]</scope>
    <source>
        <strain evidence="2">cv. WU1-14</strain>
    </source>
</reference>
<organism evidence="1 2">
    <name type="scientific">Parasponia andersonii</name>
    <name type="common">Sponia andersonii</name>
    <dbReference type="NCBI Taxonomy" id="3476"/>
    <lineage>
        <taxon>Eukaryota</taxon>
        <taxon>Viridiplantae</taxon>
        <taxon>Streptophyta</taxon>
        <taxon>Embryophyta</taxon>
        <taxon>Tracheophyta</taxon>
        <taxon>Spermatophyta</taxon>
        <taxon>Magnoliopsida</taxon>
        <taxon>eudicotyledons</taxon>
        <taxon>Gunneridae</taxon>
        <taxon>Pentapetalae</taxon>
        <taxon>rosids</taxon>
        <taxon>fabids</taxon>
        <taxon>Rosales</taxon>
        <taxon>Cannabaceae</taxon>
        <taxon>Parasponia</taxon>
    </lineage>
</organism>
<proteinExistence type="predicted"/>
<evidence type="ECO:0000313" key="2">
    <source>
        <dbReference type="Proteomes" id="UP000237105"/>
    </source>
</evidence>
<evidence type="ECO:0000313" key="1">
    <source>
        <dbReference type="EMBL" id="PON70935.1"/>
    </source>
</evidence>
<sequence length="104" mass="11553">MPWTCRRSTTSPIHFSSWFYAFIPQSRTSSFGSIVLSLTMTTHLLLPVLNKSRGSFSNLFCFVFGSIVKSLPLRPPSMIVVDVVAILENVNYMCCSANKLVNGS</sequence>
<keyword evidence="2" id="KW-1185">Reference proteome</keyword>
<comment type="caution">
    <text evidence="1">The sequence shown here is derived from an EMBL/GenBank/DDBJ whole genome shotgun (WGS) entry which is preliminary data.</text>
</comment>
<gene>
    <name evidence="1" type="ORF">PanWU01x14_076450</name>
</gene>
<dbReference type="EMBL" id="JXTB01000047">
    <property type="protein sequence ID" value="PON70935.1"/>
    <property type="molecule type" value="Genomic_DNA"/>
</dbReference>
<protein>
    <submittedName>
        <fullName evidence="1">Uncharacterized protein</fullName>
    </submittedName>
</protein>
<dbReference type="Proteomes" id="UP000237105">
    <property type="component" value="Unassembled WGS sequence"/>
</dbReference>